<comment type="caution">
    <text evidence="1">The sequence shown here is derived from an EMBL/GenBank/DDBJ whole genome shotgun (WGS) entry which is preliminary data.</text>
</comment>
<dbReference type="InterPro" id="IPR009667">
    <property type="entry name" value="DUF1258"/>
</dbReference>
<reference evidence="1" key="1">
    <citation type="submission" date="2022-11" db="EMBL/GenBank/DDBJ databases">
        <authorList>
            <person name="Kikuchi T."/>
        </authorList>
    </citation>
    <scope>NUCLEOTIDE SEQUENCE</scope>
    <source>
        <strain evidence="1">PS1010</strain>
    </source>
</reference>
<sequence>MGLDRLKAYKDKNGSYKRRCYDEKEEVEHDVNVMEDGEYHEQETRNLELLELNDQNYEENMIEEHFVEEIEDDGVNVLDFDTEDSESEEEETIDEHQDLTPAGMTVENLSDKQLVALLGALQSRESSRGFGTRALLIDDLDEQDEVLKFWEIKKKEYTNVRVCNGCGATLRSSQKCDKNECRSKKSPVLTLTMLNLFDQLKAVVSANFESIMRLRHKLKYGIPACHNLESAYFSQLWKNEEGTIDLSLQLSVDGCCPHGNSKKKIWPICFSIVDIETAIRQKAVNIVLFGVMSGKENPSTHAFNTIVKYINNQLESMSEGIDVNGEKFTFSIVTCCADQPAKRSLFGFHGHNSEFSCFYCLDDGAFYKRRGYERCVMRKEEFLEDSRKGRFGNTGTIFAEILELLAPWDCVIDVLHNLSEGIITIIIIEMFPSKQKTKTTPKSKLFVLNEEEFTRVMKEVRANSIFKLIVDPRNGSEKLDFFRVHIFLAIIKYDCDPSTKLVIVGIALLVTKIATDCETGTFFYYDICNAHTSANIVVSK</sequence>
<evidence type="ECO:0000313" key="1">
    <source>
        <dbReference type="EMBL" id="CAI5439458.1"/>
    </source>
</evidence>
<dbReference type="OrthoDB" id="5869161at2759"/>
<dbReference type="AlphaFoldDB" id="A0A9P1I6L5"/>
<dbReference type="Proteomes" id="UP001152747">
    <property type="component" value="Unassembled WGS sequence"/>
</dbReference>
<evidence type="ECO:0000313" key="2">
    <source>
        <dbReference type="Proteomes" id="UP001152747"/>
    </source>
</evidence>
<dbReference type="Pfam" id="PF06869">
    <property type="entry name" value="DUF1258"/>
    <property type="match status" value="1"/>
</dbReference>
<name>A0A9P1I6L5_9PELO</name>
<keyword evidence="2" id="KW-1185">Reference proteome</keyword>
<accession>A0A9P1I6L5</accession>
<protein>
    <submittedName>
        <fullName evidence="1">Uncharacterized protein</fullName>
    </submittedName>
</protein>
<gene>
    <name evidence="1" type="ORF">CAMP_LOCUS2095</name>
</gene>
<organism evidence="1 2">
    <name type="scientific">Caenorhabditis angaria</name>
    <dbReference type="NCBI Taxonomy" id="860376"/>
    <lineage>
        <taxon>Eukaryota</taxon>
        <taxon>Metazoa</taxon>
        <taxon>Ecdysozoa</taxon>
        <taxon>Nematoda</taxon>
        <taxon>Chromadorea</taxon>
        <taxon>Rhabditida</taxon>
        <taxon>Rhabditina</taxon>
        <taxon>Rhabditomorpha</taxon>
        <taxon>Rhabditoidea</taxon>
        <taxon>Rhabditidae</taxon>
        <taxon>Peloderinae</taxon>
        <taxon>Caenorhabditis</taxon>
    </lineage>
</organism>
<dbReference type="EMBL" id="CANHGI010000001">
    <property type="protein sequence ID" value="CAI5439458.1"/>
    <property type="molecule type" value="Genomic_DNA"/>
</dbReference>
<proteinExistence type="predicted"/>